<dbReference type="Proteomes" id="UP000549971">
    <property type="component" value="Unassembled WGS sequence"/>
</dbReference>
<gene>
    <name evidence="1" type="ORF">HDA39_005435</name>
</gene>
<organism evidence="1 2">
    <name type="scientific">Kribbella italica</name>
    <dbReference type="NCBI Taxonomy" id="1540520"/>
    <lineage>
        <taxon>Bacteria</taxon>
        <taxon>Bacillati</taxon>
        <taxon>Actinomycetota</taxon>
        <taxon>Actinomycetes</taxon>
        <taxon>Propionibacteriales</taxon>
        <taxon>Kribbellaceae</taxon>
        <taxon>Kribbella</taxon>
    </lineage>
</organism>
<accession>A0A7W9JAP2</accession>
<dbReference type="AlphaFoldDB" id="A0A7W9JAP2"/>
<proteinExistence type="predicted"/>
<evidence type="ECO:0000313" key="2">
    <source>
        <dbReference type="Proteomes" id="UP000549971"/>
    </source>
</evidence>
<keyword evidence="2" id="KW-1185">Reference proteome</keyword>
<sequence length="96" mass="11453">MNDKQRELAETMLECDRRNIEVILALDAALARLRYEQQWAKENLNDDDGGNYWDRLRALRNKRDQLISEIMVPQTLIDYALGTYSYQGQVYRRDVR</sequence>
<dbReference type="EMBL" id="JACHMY010000001">
    <property type="protein sequence ID" value="MBB5838701.1"/>
    <property type="molecule type" value="Genomic_DNA"/>
</dbReference>
<name>A0A7W9JAP2_9ACTN</name>
<protein>
    <submittedName>
        <fullName evidence="1">Uncharacterized protein</fullName>
    </submittedName>
</protein>
<comment type="caution">
    <text evidence="1">The sequence shown here is derived from an EMBL/GenBank/DDBJ whole genome shotgun (WGS) entry which is preliminary data.</text>
</comment>
<reference evidence="1 2" key="1">
    <citation type="submission" date="2020-08" db="EMBL/GenBank/DDBJ databases">
        <title>Sequencing the genomes of 1000 actinobacteria strains.</title>
        <authorList>
            <person name="Klenk H.-P."/>
        </authorList>
    </citation>
    <scope>NUCLEOTIDE SEQUENCE [LARGE SCALE GENOMIC DNA]</scope>
    <source>
        <strain evidence="1 2">DSM 28967</strain>
    </source>
</reference>
<evidence type="ECO:0000313" key="1">
    <source>
        <dbReference type="EMBL" id="MBB5838701.1"/>
    </source>
</evidence>
<dbReference type="RefSeq" id="WP_184799749.1">
    <property type="nucleotide sequence ID" value="NZ_JACHMY010000001.1"/>
</dbReference>